<evidence type="ECO:0000256" key="2">
    <source>
        <dbReference type="ARBA" id="ARBA00022737"/>
    </source>
</evidence>
<feature type="repeat" description="PPR" evidence="3">
    <location>
        <begin position="305"/>
        <end position="339"/>
    </location>
</feature>
<reference evidence="4 5" key="1">
    <citation type="journal article" date="2016" name="G3 (Bethesda)">
        <title>First Draft Assembly and Annotation of the Genome of a California Endemic Oak Quercus lobata Nee (Fagaceae).</title>
        <authorList>
            <person name="Sork V.L."/>
            <person name="Fitz-Gibbon S.T."/>
            <person name="Puiu D."/>
            <person name="Crepeau M."/>
            <person name="Gugger P.F."/>
            <person name="Sherman R."/>
            <person name="Stevens K."/>
            <person name="Langley C.H."/>
            <person name="Pellegrini M."/>
            <person name="Salzberg S.L."/>
        </authorList>
    </citation>
    <scope>NUCLEOTIDE SEQUENCE [LARGE SCALE GENOMIC DNA]</scope>
    <source>
        <strain evidence="4 5">cv. SW786</strain>
    </source>
</reference>
<dbReference type="InterPro" id="IPR002885">
    <property type="entry name" value="PPR_rpt"/>
</dbReference>
<feature type="repeat" description="PPR" evidence="3">
    <location>
        <begin position="235"/>
        <end position="269"/>
    </location>
</feature>
<evidence type="ECO:0000313" key="4">
    <source>
        <dbReference type="EnsemblPlants" id="QL03p010498:mrna"/>
    </source>
</evidence>
<evidence type="ECO:0000313" key="5">
    <source>
        <dbReference type="Proteomes" id="UP000594261"/>
    </source>
</evidence>
<sequence length="763" mass="85765">MAVKLSPLAISKRIPKWVTLNAFISSVSCANTIEIFPENNQNPLNSSDYEQNVNFLRNKLAPDNLIRVLDNTSDLNSAVRMFKWAALQKRFHHTTDTYYWIILKLGLAGNVKEMEGFCQNMVKDRCPGVEEALVALINTFVRHGRPSEAIRVLVNMNLGGYKPSIDAFNAVLGAVVEEKREFQDVMFVYKEIVKAGIVPTVDSLNYLLQALFGTNKVESALDQFRRMNKKGCNPNSRTFEIVIKGLVEKNRVDEAVNVLGEMFEFGCQPDLSFYTCIIPLFCRENKPGEGIRLFGLMRASNFVPDSFVYKGLIRCLCENLLLDDALNIFKEMISSDTKPADNVYLDIVNGLCTLGKINEAIEFLEENDVSETSLHNILLEVCCSSGKFSVAKGLLEKMSEKNIANCDSWNFLIRWLCENEGIRKAFELLGKMIVSSFIPDCATYLALVIGNCKLNKHDDALKLFHEICAKCWILDSKSYSELINGLCQVERTLEAAEVFYYMSSNKFPLQSSSFDMLIKGICATAEVDQAIKLWQLAYYSGTSCNNGTYSTIMLELSKLDRAKDVLVVFSQMLIRGCSLDQEVYSFLIQSMSSLNRIKECVFYFNMMVNEGWVPDSKRLFDLLLCISNHSQLCVVSSAINKLISNSEILYPEIYNILINGFWKEGNKCEACRLLDLMLERGWVPDATTHGLLVGSIAREEADRGAYAHDDSTAQDAVCSILTEGLGNTDVGAHKGNDILKVVTKGLRENCQIEEETQAFVYSN</sequence>
<name>A0A7N2L3X8_QUELO</name>
<dbReference type="NCBIfam" id="TIGR00756">
    <property type="entry name" value="PPR"/>
    <property type="match status" value="8"/>
</dbReference>
<feature type="repeat" description="PPR" evidence="3">
    <location>
        <begin position="475"/>
        <end position="509"/>
    </location>
</feature>
<dbReference type="InParanoid" id="A0A7N2L3X8"/>
<feature type="repeat" description="PPR" evidence="3">
    <location>
        <begin position="405"/>
        <end position="439"/>
    </location>
</feature>
<organism evidence="4 5">
    <name type="scientific">Quercus lobata</name>
    <name type="common">Valley oak</name>
    <dbReference type="NCBI Taxonomy" id="97700"/>
    <lineage>
        <taxon>Eukaryota</taxon>
        <taxon>Viridiplantae</taxon>
        <taxon>Streptophyta</taxon>
        <taxon>Embryophyta</taxon>
        <taxon>Tracheophyta</taxon>
        <taxon>Spermatophyta</taxon>
        <taxon>Magnoliopsida</taxon>
        <taxon>eudicotyledons</taxon>
        <taxon>Gunneridae</taxon>
        <taxon>Pentapetalae</taxon>
        <taxon>rosids</taxon>
        <taxon>fabids</taxon>
        <taxon>Fagales</taxon>
        <taxon>Fagaceae</taxon>
        <taxon>Quercus</taxon>
    </lineage>
</organism>
<dbReference type="Gramene" id="QL03p010498:mrna">
    <property type="protein sequence ID" value="QL03p010498:mrna"/>
    <property type="gene ID" value="QL03p010498"/>
</dbReference>
<evidence type="ECO:0000256" key="3">
    <source>
        <dbReference type="PROSITE-ProRule" id="PRU00708"/>
    </source>
</evidence>
<dbReference type="PANTHER" id="PTHR47939:SF1">
    <property type="entry name" value="OS04G0684500 PROTEIN"/>
    <property type="match status" value="1"/>
</dbReference>
<feature type="repeat" description="PPR" evidence="3">
    <location>
        <begin position="580"/>
        <end position="614"/>
    </location>
</feature>
<dbReference type="Pfam" id="PF13041">
    <property type="entry name" value="PPR_2"/>
    <property type="match status" value="3"/>
</dbReference>
<accession>A0A7N2L3X8</accession>
<dbReference type="AlphaFoldDB" id="A0A7N2L3X8"/>
<feature type="repeat" description="PPR" evidence="3">
    <location>
        <begin position="270"/>
        <end position="304"/>
    </location>
</feature>
<dbReference type="PROSITE" id="PS51257">
    <property type="entry name" value="PROKAR_LIPOPROTEIN"/>
    <property type="match status" value="1"/>
</dbReference>
<feature type="repeat" description="PPR" evidence="3">
    <location>
        <begin position="650"/>
        <end position="684"/>
    </location>
</feature>
<evidence type="ECO:0000256" key="1">
    <source>
        <dbReference type="ARBA" id="ARBA00007626"/>
    </source>
</evidence>
<dbReference type="PROSITE" id="PS51375">
    <property type="entry name" value="PPR"/>
    <property type="match status" value="8"/>
</dbReference>
<protein>
    <recommendedName>
        <fullName evidence="6">Pentatricopeptide repeat-containing protein</fullName>
    </recommendedName>
</protein>
<feature type="repeat" description="PPR" evidence="3">
    <location>
        <begin position="200"/>
        <end position="234"/>
    </location>
</feature>
<dbReference type="EnsemblPlants" id="QL03p010498:mrna">
    <property type="protein sequence ID" value="QL03p010498:mrna"/>
    <property type="gene ID" value="QL03p010498"/>
</dbReference>
<dbReference type="EMBL" id="LRBV02000003">
    <property type="status" value="NOT_ANNOTATED_CDS"/>
    <property type="molecule type" value="Genomic_DNA"/>
</dbReference>
<dbReference type="Gene3D" id="1.25.40.10">
    <property type="entry name" value="Tetratricopeptide repeat domain"/>
    <property type="match status" value="6"/>
</dbReference>
<comment type="similarity">
    <text evidence="1">Belongs to the PPR family. P subfamily.</text>
</comment>
<dbReference type="Proteomes" id="UP000594261">
    <property type="component" value="Chromosome 3"/>
</dbReference>
<keyword evidence="2" id="KW-0677">Repeat</keyword>
<evidence type="ECO:0008006" key="6">
    <source>
        <dbReference type="Google" id="ProtNLM"/>
    </source>
</evidence>
<dbReference type="Pfam" id="PF01535">
    <property type="entry name" value="PPR"/>
    <property type="match status" value="4"/>
</dbReference>
<reference evidence="4" key="2">
    <citation type="submission" date="2021-01" db="UniProtKB">
        <authorList>
            <consortium name="EnsemblPlants"/>
        </authorList>
    </citation>
    <scope>IDENTIFICATION</scope>
</reference>
<dbReference type="Pfam" id="PF13812">
    <property type="entry name" value="PPR_3"/>
    <property type="match status" value="1"/>
</dbReference>
<keyword evidence="5" id="KW-1185">Reference proteome</keyword>
<dbReference type="OMA" id="MTFTEMI"/>
<proteinExistence type="inferred from homology"/>
<dbReference type="InterPro" id="IPR011990">
    <property type="entry name" value="TPR-like_helical_dom_sf"/>
</dbReference>
<dbReference type="InterPro" id="IPR050667">
    <property type="entry name" value="PPR-containing_protein"/>
</dbReference>
<dbReference type="PANTHER" id="PTHR47939">
    <property type="entry name" value="MEMBRANE-ASSOCIATED SALT-INDUCIBLE PROTEIN-LIKE"/>
    <property type="match status" value="1"/>
</dbReference>